<gene>
    <name evidence="1" type="ORF">HUJ06_017892</name>
</gene>
<protein>
    <submittedName>
        <fullName evidence="1">Uncharacterized protein</fullName>
    </submittedName>
</protein>
<organism evidence="1 2">
    <name type="scientific">Nelumbo nucifera</name>
    <name type="common">Sacred lotus</name>
    <dbReference type="NCBI Taxonomy" id="4432"/>
    <lineage>
        <taxon>Eukaryota</taxon>
        <taxon>Viridiplantae</taxon>
        <taxon>Streptophyta</taxon>
        <taxon>Embryophyta</taxon>
        <taxon>Tracheophyta</taxon>
        <taxon>Spermatophyta</taxon>
        <taxon>Magnoliopsida</taxon>
        <taxon>Proteales</taxon>
        <taxon>Nelumbonaceae</taxon>
        <taxon>Nelumbo</taxon>
    </lineage>
</organism>
<evidence type="ECO:0000313" key="1">
    <source>
        <dbReference type="EMBL" id="DAD47955.1"/>
    </source>
</evidence>
<evidence type="ECO:0000313" key="2">
    <source>
        <dbReference type="Proteomes" id="UP000607653"/>
    </source>
</evidence>
<accession>A0A822ZX73</accession>
<reference evidence="1 2" key="1">
    <citation type="journal article" date="2020" name="Mol. Biol. Evol.">
        <title>Distinct Expression and Methylation Patterns for Genes with Different Fates following a Single Whole-Genome Duplication in Flowering Plants.</title>
        <authorList>
            <person name="Shi T."/>
            <person name="Rahmani R.S."/>
            <person name="Gugger P.F."/>
            <person name="Wang M."/>
            <person name="Li H."/>
            <person name="Zhang Y."/>
            <person name="Li Z."/>
            <person name="Wang Q."/>
            <person name="Van de Peer Y."/>
            <person name="Marchal K."/>
            <person name="Chen J."/>
        </authorList>
    </citation>
    <scope>NUCLEOTIDE SEQUENCE [LARGE SCALE GENOMIC DNA]</scope>
    <source>
        <tissue evidence="1">Leaf</tissue>
    </source>
</reference>
<keyword evidence="2" id="KW-1185">Reference proteome</keyword>
<dbReference type="EMBL" id="DUZY01000008">
    <property type="protein sequence ID" value="DAD47955.1"/>
    <property type="molecule type" value="Genomic_DNA"/>
</dbReference>
<sequence>MFVYILTIHFQLPRCIDFHTKSSARCKMVIGSTFKGPATIDFCFSIDLMIPLWGKKFYPKLIGGRLFIHLATST</sequence>
<comment type="caution">
    <text evidence="1">The sequence shown here is derived from an EMBL/GenBank/DDBJ whole genome shotgun (WGS) entry which is preliminary data.</text>
</comment>
<name>A0A822ZX73_NELNU</name>
<dbReference type="AlphaFoldDB" id="A0A822ZX73"/>
<dbReference type="Proteomes" id="UP000607653">
    <property type="component" value="Unassembled WGS sequence"/>
</dbReference>
<proteinExistence type="predicted"/>